<protein>
    <submittedName>
        <fullName evidence="1">Uncharacterized protein</fullName>
    </submittedName>
</protein>
<dbReference type="RefSeq" id="WP_158572286.1">
    <property type="nucleotide sequence ID" value="NZ_AP019695.1"/>
</dbReference>
<sequence>MLGIRIEFLFEEERLQLLDDLQKIGYVIADEGKIKKSKKAGSKKLIQYLDIQKQSN</sequence>
<name>A0A6N4TGP1_9FIRM</name>
<organism evidence="1 2">
    <name type="scientific">Amedibacterium intestinale</name>
    <dbReference type="NCBI Taxonomy" id="2583452"/>
    <lineage>
        <taxon>Bacteria</taxon>
        <taxon>Bacillati</taxon>
        <taxon>Bacillota</taxon>
        <taxon>Erysipelotrichia</taxon>
        <taxon>Erysipelotrichales</taxon>
        <taxon>Erysipelotrichaceae</taxon>
        <taxon>Amedibacterium</taxon>
    </lineage>
</organism>
<dbReference type="AlphaFoldDB" id="A0A6N4TGP1"/>
<accession>A0A6N4TGP1</accession>
<evidence type="ECO:0000313" key="1">
    <source>
        <dbReference type="EMBL" id="BBK21252.1"/>
    </source>
</evidence>
<dbReference type="KEGG" id="aarg:Aargi30884_01550"/>
<dbReference type="EMBL" id="AP019695">
    <property type="protein sequence ID" value="BBK21252.1"/>
    <property type="molecule type" value="Genomic_DNA"/>
</dbReference>
<evidence type="ECO:0000313" key="2">
    <source>
        <dbReference type="Proteomes" id="UP000464754"/>
    </source>
</evidence>
<gene>
    <name evidence="1" type="ORF">Aargi30884_01550</name>
</gene>
<dbReference type="Proteomes" id="UP000464754">
    <property type="component" value="Chromosome"/>
</dbReference>
<reference evidence="2" key="1">
    <citation type="submission" date="2019-05" db="EMBL/GenBank/DDBJ databases">
        <title>Complete genome sequencing of Absiella argi strain JCM 30884.</title>
        <authorList>
            <person name="Sakamoto M."/>
            <person name="Murakami T."/>
            <person name="Mori H."/>
        </authorList>
    </citation>
    <scope>NUCLEOTIDE SEQUENCE [LARGE SCALE GENOMIC DNA]</scope>
    <source>
        <strain evidence="2">JCM 30884</strain>
    </source>
</reference>
<keyword evidence="2" id="KW-1185">Reference proteome</keyword>
<proteinExistence type="predicted"/>